<proteinExistence type="predicted"/>
<organism evidence="1">
    <name type="scientific">uncultured organism MedDCM-OCT-S09-C426</name>
    <dbReference type="NCBI Taxonomy" id="743650"/>
    <lineage>
        <taxon>unclassified sequences</taxon>
        <taxon>environmental samples</taxon>
    </lineage>
</organism>
<dbReference type="AlphaFoldDB" id="D6PL13"/>
<accession>D6PL13</accession>
<dbReference type="Gene3D" id="3.40.50.300">
    <property type="entry name" value="P-loop containing nucleotide triphosphate hydrolases"/>
    <property type="match status" value="1"/>
</dbReference>
<dbReference type="EMBL" id="GU943139">
    <property type="protein sequence ID" value="ADD96414.1"/>
    <property type="molecule type" value="Genomic_DNA"/>
</dbReference>
<protein>
    <recommendedName>
        <fullName evidence="2">Dephospho CoA kinase</fullName>
    </recommendedName>
</protein>
<name>D6PL13_9ZZZZ</name>
<dbReference type="InterPro" id="IPR027417">
    <property type="entry name" value="P-loop_NTPase"/>
</dbReference>
<evidence type="ECO:0000313" key="1">
    <source>
        <dbReference type="EMBL" id="ADD96414.1"/>
    </source>
</evidence>
<sequence length="204" mass="23909">MASRIIGISGVAGSGKDLFYSLLKEHINCERFSLADEIKSEMRDFIFKNYSIDILNCSWHEKNSVRSYLVAHGMSKRERTKGRFWIDKLEPQIKERIFNHYCVENKSEDVYPVITDIRFDKYDQDEVFWLKEQMGGILVHISLFEMQNGQRVFKQPANEDEASQNPSLIEKADYLIEWEKVKGGIGETKKILQPVMKDFVKFLK</sequence>
<evidence type="ECO:0008006" key="2">
    <source>
        <dbReference type="Google" id="ProtNLM"/>
    </source>
</evidence>
<reference evidence="1" key="1">
    <citation type="journal article" date="2010" name="ISME J.">
        <title>Metagenome of the Mediterranean deep chlorophyll maximum studied by direct and fosmid library 454 pyrosequencing.</title>
        <authorList>
            <person name="Ghai R."/>
            <person name="Martin-Cuadrado A.B."/>
            <person name="Molto A.G."/>
            <person name="Heredia I.G."/>
            <person name="Cabrera R."/>
            <person name="Martin J."/>
            <person name="Verdu M."/>
            <person name="Deschamps P."/>
            <person name="Moreira D."/>
            <person name="Lopez-Garcia P."/>
            <person name="Mira A."/>
            <person name="Rodriguez-Valera F."/>
        </authorList>
    </citation>
    <scope>NUCLEOTIDE SEQUENCE</scope>
</reference>
<dbReference type="SUPFAM" id="SSF52540">
    <property type="entry name" value="P-loop containing nucleoside triphosphate hydrolases"/>
    <property type="match status" value="1"/>
</dbReference>